<name>A0A1R2B846_9CILI</name>
<evidence type="ECO:0000313" key="2">
    <source>
        <dbReference type="EMBL" id="OMJ72957.1"/>
    </source>
</evidence>
<feature type="transmembrane region" description="Helical" evidence="1">
    <location>
        <begin position="96"/>
        <end position="116"/>
    </location>
</feature>
<keyword evidence="3" id="KW-1185">Reference proteome</keyword>
<keyword evidence="1" id="KW-0472">Membrane</keyword>
<protein>
    <submittedName>
        <fullName evidence="2">Uncharacterized protein</fullName>
    </submittedName>
</protein>
<reference evidence="2 3" key="1">
    <citation type="submission" date="2016-11" db="EMBL/GenBank/DDBJ databases">
        <title>The macronuclear genome of Stentor coeruleus: a giant cell with tiny introns.</title>
        <authorList>
            <person name="Slabodnick M."/>
            <person name="Ruby J.G."/>
            <person name="Reiff S.B."/>
            <person name="Swart E.C."/>
            <person name="Gosai S."/>
            <person name="Prabakaran S."/>
            <person name="Witkowska E."/>
            <person name="Larue G.E."/>
            <person name="Fisher S."/>
            <person name="Freeman R.M."/>
            <person name="Gunawardena J."/>
            <person name="Chu W."/>
            <person name="Stover N.A."/>
            <person name="Gregory B.D."/>
            <person name="Nowacki M."/>
            <person name="Derisi J."/>
            <person name="Roy S.W."/>
            <person name="Marshall W.F."/>
            <person name="Sood P."/>
        </authorList>
    </citation>
    <scope>NUCLEOTIDE SEQUENCE [LARGE SCALE GENOMIC DNA]</scope>
    <source>
        <strain evidence="2">WM001</strain>
    </source>
</reference>
<gene>
    <name evidence="2" type="ORF">SteCoe_28493</name>
</gene>
<feature type="transmembrane region" description="Helical" evidence="1">
    <location>
        <begin position="212"/>
        <end position="231"/>
    </location>
</feature>
<feature type="transmembrane region" description="Helical" evidence="1">
    <location>
        <begin position="56"/>
        <end position="76"/>
    </location>
</feature>
<dbReference type="EMBL" id="MPUH01000860">
    <property type="protein sequence ID" value="OMJ72957.1"/>
    <property type="molecule type" value="Genomic_DNA"/>
</dbReference>
<keyword evidence="1" id="KW-1133">Transmembrane helix</keyword>
<feature type="transmembrane region" description="Helical" evidence="1">
    <location>
        <begin position="16"/>
        <end position="35"/>
    </location>
</feature>
<feature type="transmembrane region" description="Helical" evidence="1">
    <location>
        <begin position="128"/>
        <end position="150"/>
    </location>
</feature>
<proteinExistence type="predicted"/>
<evidence type="ECO:0000256" key="1">
    <source>
        <dbReference type="SAM" id="Phobius"/>
    </source>
</evidence>
<evidence type="ECO:0000313" key="3">
    <source>
        <dbReference type="Proteomes" id="UP000187209"/>
    </source>
</evidence>
<dbReference type="AlphaFoldDB" id="A0A1R2B846"/>
<comment type="caution">
    <text evidence="2">The sequence shown here is derived from an EMBL/GenBank/DDBJ whole genome shotgun (WGS) entry which is preliminary data.</text>
</comment>
<sequence>MDDNITEFDSGDTYLAVYRFIMIISFTIIIVLCGYQYWQTYKRSDSSNIDLKRFMLIFVSIGSLSIQYLGDIFYFLDHYLNYPDVLTRILSFFPCAIFTIILSRLAYLFIDIYLSLDPLNYVRTKEKILLTSRIALFIYASINFIIRMVVACSGNQSWMIQSNSIKTLVVLSFIFSVISIFMISFLGLLVYLKVRKVFKTSLGNKIKRNIQIFTGAFIFMISCFWISIAIGKLLNKQTSHVKALIYLFYYMLGTIIPCFILLKFMFKSKQDCIEIETKMSENGKSAEDGLSLIEQIFEE</sequence>
<feature type="transmembrane region" description="Helical" evidence="1">
    <location>
        <begin position="170"/>
        <end position="192"/>
    </location>
</feature>
<organism evidence="2 3">
    <name type="scientific">Stentor coeruleus</name>
    <dbReference type="NCBI Taxonomy" id="5963"/>
    <lineage>
        <taxon>Eukaryota</taxon>
        <taxon>Sar</taxon>
        <taxon>Alveolata</taxon>
        <taxon>Ciliophora</taxon>
        <taxon>Postciliodesmatophora</taxon>
        <taxon>Heterotrichea</taxon>
        <taxon>Heterotrichida</taxon>
        <taxon>Stentoridae</taxon>
        <taxon>Stentor</taxon>
    </lineage>
</organism>
<feature type="transmembrane region" description="Helical" evidence="1">
    <location>
        <begin position="243"/>
        <end position="262"/>
    </location>
</feature>
<dbReference type="Proteomes" id="UP000187209">
    <property type="component" value="Unassembled WGS sequence"/>
</dbReference>
<accession>A0A1R2B846</accession>
<keyword evidence="1" id="KW-0812">Transmembrane</keyword>